<dbReference type="EMBL" id="CAJHNH020007057">
    <property type="protein sequence ID" value="CAG5134338.1"/>
    <property type="molecule type" value="Genomic_DNA"/>
</dbReference>
<accession>A0A8S4A1S2</accession>
<feature type="region of interest" description="Disordered" evidence="1">
    <location>
        <begin position="16"/>
        <end position="35"/>
    </location>
</feature>
<name>A0A8S4A1S2_9EUPU</name>
<feature type="region of interest" description="Disordered" evidence="1">
    <location>
        <begin position="545"/>
        <end position="571"/>
    </location>
</feature>
<keyword evidence="3" id="KW-1185">Reference proteome</keyword>
<reference evidence="2" key="1">
    <citation type="submission" date="2021-04" db="EMBL/GenBank/DDBJ databases">
        <authorList>
            <consortium name="Molecular Ecology Group"/>
        </authorList>
    </citation>
    <scope>NUCLEOTIDE SEQUENCE</scope>
</reference>
<dbReference type="AlphaFoldDB" id="A0A8S4A1S2"/>
<dbReference type="OrthoDB" id="6149346at2759"/>
<evidence type="ECO:0000313" key="3">
    <source>
        <dbReference type="Proteomes" id="UP000678393"/>
    </source>
</evidence>
<proteinExistence type="predicted"/>
<organism evidence="2 3">
    <name type="scientific">Candidula unifasciata</name>
    <dbReference type="NCBI Taxonomy" id="100452"/>
    <lineage>
        <taxon>Eukaryota</taxon>
        <taxon>Metazoa</taxon>
        <taxon>Spiralia</taxon>
        <taxon>Lophotrochozoa</taxon>
        <taxon>Mollusca</taxon>
        <taxon>Gastropoda</taxon>
        <taxon>Heterobranchia</taxon>
        <taxon>Euthyneura</taxon>
        <taxon>Panpulmonata</taxon>
        <taxon>Eupulmonata</taxon>
        <taxon>Stylommatophora</taxon>
        <taxon>Helicina</taxon>
        <taxon>Helicoidea</taxon>
        <taxon>Geomitridae</taxon>
        <taxon>Candidula</taxon>
    </lineage>
</organism>
<protein>
    <submittedName>
        <fullName evidence="2">Uncharacterized protein</fullName>
    </submittedName>
</protein>
<evidence type="ECO:0000313" key="2">
    <source>
        <dbReference type="EMBL" id="CAG5134338.1"/>
    </source>
</evidence>
<evidence type="ECO:0000256" key="1">
    <source>
        <dbReference type="SAM" id="MobiDB-lite"/>
    </source>
</evidence>
<sequence length="824" mass="93219">MAGMYQFAHEPGLRPHLRNCPKTSIHVGSPASTRNRAQYHDLSRLESNFRYSPQGGVVETPPSPLDPYAMVNGYHHYHHERNIWNVYQGCYPQTACVYQQRHPAPVVFGGYRQPSHVQGQVQGYLPQSDQLSGTRIDDIRRTAKKFVENCCPLLGEKPYCLPPIERYRQHDKSNKKLIQGMESEKRVFGTFERFFVEQSIPVFMLCHYPLSGFLQVFKTEHLDKALMTLNGQHGKNTVMLLLSSTFGVTVLSVSIISSNSQFDHLRHRVLKSVTQMKEISATVSKWLTLLGVRSEVRQVIAFPNLKRSVLERICKDKQLQHNVGSFCTLHADELSAPFEEELSDPARKQQFHKWMLQNILSHDSTLSQEDLHLVVGALLSPKLSDCPRVTVWVPEPYYYDVGQMKLTVDGVTKSFDEFMDQYVTAYYPNVGERTYRVPPIHFNIQSLKKPNEYISAFKGDSVLKSINGGPVNKESNNFESHLSAHQSEIACIGNDTNSNFQGDTIQFKSIPHSSISFGKNSHSEGQGDLPRSAVVQSHYSFSNNLQKSGDYTEGERSLEGSVGQDSLSVRSSPDKFISSSGIYFKDSPNSSSSLLHAAVPASDTSHQTVALASSMRRELPDSCFFVARTPPSALLQAVQDVDILSKVMDKDIRKDEGENRVISALEMLGRRSNLGGQEEDPMFIICGYQYNNYLNKLREEMFSKEDISRPVRAFGQTMRAEHDCLIFHKTYGAIIVCIKAIGDNFEVWHATEDQKIACTKKILEKALKQLKREEAMIRHVTSDLPVKFKCHKLIALPNMSRESVKAALWTDLQLRKILRSLLNC</sequence>
<gene>
    <name evidence="2" type="ORF">CUNI_LOCUS19896</name>
</gene>
<comment type="caution">
    <text evidence="2">The sequence shown here is derived from an EMBL/GenBank/DDBJ whole genome shotgun (WGS) entry which is preliminary data.</text>
</comment>
<dbReference type="Proteomes" id="UP000678393">
    <property type="component" value="Unassembled WGS sequence"/>
</dbReference>